<feature type="compositionally biased region" description="Basic residues" evidence="1">
    <location>
        <begin position="240"/>
        <end position="255"/>
    </location>
</feature>
<dbReference type="RefSeq" id="WP_111700945.1">
    <property type="nucleotide sequence ID" value="NZ_QFZU02000072.1"/>
</dbReference>
<dbReference type="EMBL" id="QFZU02000072">
    <property type="protein sequence ID" value="RGA03654.1"/>
    <property type="molecule type" value="Genomic_DNA"/>
</dbReference>
<evidence type="ECO:0000256" key="1">
    <source>
        <dbReference type="SAM" id="MobiDB-lite"/>
    </source>
</evidence>
<keyword evidence="4" id="KW-1185">Reference proteome</keyword>
<keyword evidence="2" id="KW-0472">Membrane</keyword>
<feature type="transmembrane region" description="Helical" evidence="2">
    <location>
        <begin position="76"/>
        <end position="98"/>
    </location>
</feature>
<proteinExistence type="predicted"/>
<evidence type="ECO:0000256" key="2">
    <source>
        <dbReference type="SAM" id="Phobius"/>
    </source>
</evidence>
<organism evidence="3 4">
    <name type="scientific">Microbispora triticiradicis</name>
    <dbReference type="NCBI Taxonomy" id="2200763"/>
    <lineage>
        <taxon>Bacteria</taxon>
        <taxon>Bacillati</taxon>
        <taxon>Actinomycetota</taxon>
        <taxon>Actinomycetes</taxon>
        <taxon>Streptosporangiales</taxon>
        <taxon>Streptosporangiaceae</taxon>
        <taxon>Microbispora</taxon>
    </lineage>
</organism>
<sequence length="266" mass="27818">MTQHHDRKARIRARMAATGETYTAAARHIDAHRHPRPDLAILGGLPYAAGRPVDLPLASTAVGACRAGCRHCQDDAVAALAADCAIIAVLAGAVYGMLPVAGALASPATRIWQPLAQQAMASGDGVQALAAIEAMTAQDREALVQDALDHWAAGGLPADAIHIVQLDHDDAADRGPDETAPIYALSPGTVTTPQGPLPMVLLIPETPGAGLSDLRAVRLAGLGHDETAGCRSVLADAHGHRHPLHRRDRPHRRRGLGWLSPRTVGT</sequence>
<name>A0ABX9LI67_9ACTN</name>
<reference evidence="3 4" key="1">
    <citation type="submission" date="2018-08" db="EMBL/GenBank/DDBJ databases">
        <title>Microbispora. triticiradicis sp. nov., a novel actinomycete isolated from the root of wheat (Triticum aestivum L.)).</title>
        <authorList>
            <person name="Han C."/>
        </authorList>
    </citation>
    <scope>NUCLEOTIDE SEQUENCE [LARGE SCALE GENOMIC DNA]</scope>
    <source>
        <strain evidence="3 4">NEAU-HRDPA2-9</strain>
    </source>
</reference>
<protein>
    <submittedName>
        <fullName evidence="3">Uncharacterized protein</fullName>
    </submittedName>
</protein>
<evidence type="ECO:0000313" key="3">
    <source>
        <dbReference type="EMBL" id="RGA03654.1"/>
    </source>
</evidence>
<evidence type="ECO:0000313" key="4">
    <source>
        <dbReference type="Proteomes" id="UP000262538"/>
    </source>
</evidence>
<gene>
    <name evidence="3" type="ORF">DI270_017330</name>
</gene>
<comment type="caution">
    <text evidence="3">The sequence shown here is derived from an EMBL/GenBank/DDBJ whole genome shotgun (WGS) entry which is preliminary data.</text>
</comment>
<accession>A0ABX9LI67</accession>
<keyword evidence="2" id="KW-0812">Transmembrane</keyword>
<feature type="region of interest" description="Disordered" evidence="1">
    <location>
        <begin position="240"/>
        <end position="266"/>
    </location>
</feature>
<keyword evidence="2" id="KW-1133">Transmembrane helix</keyword>
<dbReference type="Proteomes" id="UP000262538">
    <property type="component" value="Unassembled WGS sequence"/>
</dbReference>